<feature type="region of interest" description="Disordered" evidence="1">
    <location>
        <begin position="57"/>
        <end position="76"/>
    </location>
</feature>
<feature type="region of interest" description="Disordered" evidence="1">
    <location>
        <begin position="1"/>
        <end position="27"/>
    </location>
</feature>
<evidence type="ECO:0000313" key="3">
    <source>
        <dbReference type="Proteomes" id="UP001054902"/>
    </source>
</evidence>
<accession>A0AAD3D474</accession>
<comment type="caution">
    <text evidence="2">The sequence shown here is derived from an EMBL/GenBank/DDBJ whole genome shotgun (WGS) entry which is preliminary data.</text>
</comment>
<evidence type="ECO:0000256" key="1">
    <source>
        <dbReference type="SAM" id="MobiDB-lite"/>
    </source>
</evidence>
<dbReference type="EMBL" id="BLLK01000058">
    <property type="protein sequence ID" value="GFH57582.1"/>
    <property type="molecule type" value="Genomic_DNA"/>
</dbReference>
<sequence length="233" mass="26823">MSATIESTSSISVNESTEEGIIPKEKPLHSNIHISSSTNTLETLQLNIESDLESIHSLSEHDRNSQEDDASSKVNKDKKNVRFSTIEIRLFDRTIGDNPSCSDGVPITLDWNYTMLPAKDLQEYEDNRIPKRNKNHLALTKITRKNQMHTHFGYSYKEIEKASKKIEKVKKHREATKYLSRNTERVQEIGENVKHGLQKVLFLNRDLRYKPREIYSETISDNGTRLKGALVVR</sequence>
<evidence type="ECO:0000313" key="2">
    <source>
        <dbReference type="EMBL" id="GFH57582.1"/>
    </source>
</evidence>
<dbReference type="AlphaFoldDB" id="A0AAD3D474"/>
<protein>
    <submittedName>
        <fullName evidence="2">Uncharacterized protein</fullName>
    </submittedName>
</protein>
<name>A0AAD3D474_9STRA</name>
<feature type="compositionally biased region" description="Polar residues" evidence="1">
    <location>
        <begin position="1"/>
        <end position="15"/>
    </location>
</feature>
<dbReference type="Proteomes" id="UP001054902">
    <property type="component" value="Unassembled WGS sequence"/>
</dbReference>
<feature type="compositionally biased region" description="Basic and acidic residues" evidence="1">
    <location>
        <begin position="58"/>
        <end position="76"/>
    </location>
</feature>
<keyword evidence="3" id="KW-1185">Reference proteome</keyword>
<proteinExistence type="predicted"/>
<reference evidence="2 3" key="1">
    <citation type="journal article" date="2021" name="Sci. Rep.">
        <title>The genome of the diatom Chaetoceros tenuissimus carries an ancient integrated fragment of an extant virus.</title>
        <authorList>
            <person name="Hongo Y."/>
            <person name="Kimura K."/>
            <person name="Takaki Y."/>
            <person name="Yoshida Y."/>
            <person name="Baba S."/>
            <person name="Kobayashi G."/>
            <person name="Nagasaki K."/>
            <person name="Hano T."/>
            <person name="Tomaru Y."/>
        </authorList>
    </citation>
    <scope>NUCLEOTIDE SEQUENCE [LARGE SCALE GENOMIC DNA]</scope>
    <source>
        <strain evidence="2 3">NIES-3715</strain>
    </source>
</reference>
<organism evidence="2 3">
    <name type="scientific">Chaetoceros tenuissimus</name>
    <dbReference type="NCBI Taxonomy" id="426638"/>
    <lineage>
        <taxon>Eukaryota</taxon>
        <taxon>Sar</taxon>
        <taxon>Stramenopiles</taxon>
        <taxon>Ochrophyta</taxon>
        <taxon>Bacillariophyta</taxon>
        <taxon>Coscinodiscophyceae</taxon>
        <taxon>Chaetocerotophycidae</taxon>
        <taxon>Chaetocerotales</taxon>
        <taxon>Chaetocerotaceae</taxon>
        <taxon>Chaetoceros</taxon>
    </lineage>
</organism>
<gene>
    <name evidence="2" type="ORF">CTEN210_14058</name>
</gene>